<evidence type="ECO:0000313" key="2">
    <source>
        <dbReference type="Proteomes" id="UP000663891"/>
    </source>
</evidence>
<comment type="caution">
    <text evidence="1">The sequence shown here is derived from an EMBL/GenBank/DDBJ whole genome shotgun (WGS) entry which is preliminary data.</text>
</comment>
<sequence>MVKVWFQHDQNVPSKINIDPDSDIDDLKEKIFGSTDKGQYQTMYNGQILRPSAGVPQDTTDEMPIVFTKLVNVPSSKFAAPGTCKEVLCGGRPCVKCHKCRDWHFTGNQDQWNWVCNYENWTQVDKERWLSIEYKLFTKRHGATCNDDDRHFNTSAALIRARLYRVIDRSARSLVIALRDAAAAGGRGDPDDFARNLVYVLRDAAAGGGCDDLARNLVYVLRDAAAAGGDFAHIIDLARDLIHSLRHAAATYGRDDFARIGDLARNLIHSLRDAAAAGSHDDAGDFARIDEHVYPLVCLIRHARDPDDALELFGYTHDLKDDDDYFNACVGDHVCLCEKH</sequence>
<name>A0A815RMB7_9BILA</name>
<dbReference type="Proteomes" id="UP000663891">
    <property type="component" value="Unassembled WGS sequence"/>
</dbReference>
<dbReference type="EMBL" id="CAJNON010001664">
    <property type="protein sequence ID" value="CAF1478350.1"/>
    <property type="molecule type" value="Genomic_DNA"/>
</dbReference>
<proteinExistence type="predicted"/>
<dbReference type="AlphaFoldDB" id="A0A815RMB7"/>
<protein>
    <recommendedName>
        <fullName evidence="3">Ubiquitin-like domain-containing protein</fullName>
    </recommendedName>
</protein>
<accession>A0A815RMB7</accession>
<gene>
    <name evidence="1" type="ORF">VCS650_LOCUS41020</name>
</gene>
<evidence type="ECO:0008006" key="3">
    <source>
        <dbReference type="Google" id="ProtNLM"/>
    </source>
</evidence>
<organism evidence="1 2">
    <name type="scientific">Adineta steineri</name>
    <dbReference type="NCBI Taxonomy" id="433720"/>
    <lineage>
        <taxon>Eukaryota</taxon>
        <taxon>Metazoa</taxon>
        <taxon>Spiralia</taxon>
        <taxon>Gnathifera</taxon>
        <taxon>Rotifera</taxon>
        <taxon>Eurotatoria</taxon>
        <taxon>Bdelloidea</taxon>
        <taxon>Adinetida</taxon>
        <taxon>Adinetidae</taxon>
        <taxon>Adineta</taxon>
    </lineage>
</organism>
<reference evidence="1" key="1">
    <citation type="submission" date="2021-02" db="EMBL/GenBank/DDBJ databases">
        <authorList>
            <person name="Nowell W R."/>
        </authorList>
    </citation>
    <scope>NUCLEOTIDE SEQUENCE</scope>
</reference>
<evidence type="ECO:0000313" key="1">
    <source>
        <dbReference type="EMBL" id="CAF1478350.1"/>
    </source>
</evidence>